<reference evidence="1" key="1">
    <citation type="submission" date="2021-04" db="EMBL/GenBank/DDBJ databases">
        <title>Draft genome sequence of Xylanibacillus composti strain K13.</title>
        <authorList>
            <person name="Uke A."/>
            <person name="Chhe C."/>
            <person name="Baramee S."/>
            <person name="Kosugi A."/>
        </authorList>
    </citation>
    <scope>NUCLEOTIDE SEQUENCE</scope>
    <source>
        <strain evidence="1">K13</strain>
    </source>
</reference>
<evidence type="ECO:0000313" key="2">
    <source>
        <dbReference type="Proteomes" id="UP000677918"/>
    </source>
</evidence>
<name>A0A8J4H2B2_9BACL</name>
<protein>
    <submittedName>
        <fullName evidence="1">Uncharacterized protein</fullName>
    </submittedName>
</protein>
<gene>
    <name evidence="1" type="ORF">XYCOK13_11200</name>
</gene>
<evidence type="ECO:0000313" key="1">
    <source>
        <dbReference type="EMBL" id="GIQ68296.1"/>
    </source>
</evidence>
<comment type="caution">
    <text evidence="1">The sequence shown here is derived from an EMBL/GenBank/DDBJ whole genome shotgun (WGS) entry which is preliminary data.</text>
</comment>
<keyword evidence="2" id="KW-1185">Reference proteome</keyword>
<accession>A0A8J4H2B2</accession>
<proteinExistence type="predicted"/>
<dbReference type="AlphaFoldDB" id="A0A8J4H2B2"/>
<dbReference type="RefSeq" id="WP_213410905.1">
    <property type="nucleotide sequence ID" value="NZ_BOVK01000014.1"/>
</dbReference>
<organism evidence="1 2">
    <name type="scientific">Xylanibacillus composti</name>
    <dbReference type="NCBI Taxonomy" id="1572762"/>
    <lineage>
        <taxon>Bacteria</taxon>
        <taxon>Bacillati</taxon>
        <taxon>Bacillota</taxon>
        <taxon>Bacilli</taxon>
        <taxon>Bacillales</taxon>
        <taxon>Paenibacillaceae</taxon>
        <taxon>Xylanibacillus</taxon>
    </lineage>
</organism>
<dbReference type="EMBL" id="BOVK01000014">
    <property type="protein sequence ID" value="GIQ68296.1"/>
    <property type="molecule type" value="Genomic_DNA"/>
</dbReference>
<dbReference type="Proteomes" id="UP000677918">
    <property type="component" value="Unassembled WGS sequence"/>
</dbReference>
<sequence length="198" mass="23523">MNHSYEAEYCNLDLRFDRRRIRDFISDLIEEGYSLYWNENEQHFIVAVRSGRKLIKLRFERTHERYKLVGTYAIKDQKLGELLEKMINDTRGHAVVKRFKERQILIENIMFGEVIRTVEINGVDHKVVFQKQPAVTADSIMKALKSSRVEERIPVLRLEMDYELSRLHELLHQGSEDEIAACKARLAELRREMLLTEM</sequence>